<feature type="compositionally biased region" description="Low complexity" evidence="1">
    <location>
        <begin position="203"/>
        <end position="214"/>
    </location>
</feature>
<evidence type="ECO:0000313" key="3">
    <source>
        <dbReference type="Proteomes" id="UP000027238"/>
    </source>
</evidence>
<proteinExistence type="predicted"/>
<accession>A0A066X792</accession>
<dbReference type="HOGENOM" id="CLU_1288835_0_0_1"/>
<name>A0A066X792_COLSU</name>
<dbReference type="AlphaFoldDB" id="A0A066X792"/>
<feature type="region of interest" description="Disordered" evidence="1">
    <location>
        <begin position="169"/>
        <end position="214"/>
    </location>
</feature>
<feature type="compositionally biased region" description="Polar residues" evidence="1">
    <location>
        <begin position="169"/>
        <end position="183"/>
    </location>
</feature>
<comment type="caution">
    <text evidence="2">The sequence shown here is derived from an EMBL/GenBank/DDBJ whole genome shotgun (WGS) entry which is preliminary data.</text>
</comment>
<gene>
    <name evidence="2" type="ORF">CSUB01_03183</name>
</gene>
<sequence>MSPVMSQSDRNDLCKTMYEEYMTIAESNKVIGQPDISIDDTYAAMKQMYGATHKSVVATIQMFFDTKQMEAATIPSSISQLDENNMCNAVYTLAAVILHRNHTIAQPDVKGPDKRDALKDIYGAISKILHFIMRMEHTMNQQYANNPPMPRAFTNPDALGLPVHSLVQQQQPDQTNALQSTLCQPPGGASGHQIPPEDKSSSRRGIMSLSSIIE</sequence>
<evidence type="ECO:0000313" key="2">
    <source>
        <dbReference type="EMBL" id="KDN61890.1"/>
    </source>
</evidence>
<protein>
    <submittedName>
        <fullName evidence="2">Uncharacterized protein</fullName>
    </submittedName>
</protein>
<dbReference type="Proteomes" id="UP000027238">
    <property type="component" value="Unassembled WGS sequence"/>
</dbReference>
<dbReference type="EMBL" id="JMSE01001379">
    <property type="protein sequence ID" value="KDN61890.1"/>
    <property type="molecule type" value="Genomic_DNA"/>
</dbReference>
<organism evidence="2 3">
    <name type="scientific">Colletotrichum sublineola</name>
    <name type="common">Sorghum anthracnose fungus</name>
    <dbReference type="NCBI Taxonomy" id="1173701"/>
    <lineage>
        <taxon>Eukaryota</taxon>
        <taxon>Fungi</taxon>
        <taxon>Dikarya</taxon>
        <taxon>Ascomycota</taxon>
        <taxon>Pezizomycotina</taxon>
        <taxon>Sordariomycetes</taxon>
        <taxon>Hypocreomycetidae</taxon>
        <taxon>Glomerellales</taxon>
        <taxon>Glomerellaceae</taxon>
        <taxon>Colletotrichum</taxon>
        <taxon>Colletotrichum graminicola species complex</taxon>
    </lineage>
</organism>
<evidence type="ECO:0000256" key="1">
    <source>
        <dbReference type="SAM" id="MobiDB-lite"/>
    </source>
</evidence>
<reference evidence="3" key="1">
    <citation type="journal article" date="2014" name="Genome Announc.">
        <title>Draft genome sequence of Colletotrichum sublineola, a destructive pathogen of cultivated sorghum.</title>
        <authorList>
            <person name="Baroncelli R."/>
            <person name="Sanz-Martin J.M."/>
            <person name="Rech G.E."/>
            <person name="Sukno S.A."/>
            <person name="Thon M.R."/>
        </authorList>
    </citation>
    <scope>NUCLEOTIDE SEQUENCE [LARGE SCALE GENOMIC DNA]</scope>
    <source>
        <strain evidence="3">TX430BB</strain>
    </source>
</reference>
<keyword evidence="3" id="KW-1185">Reference proteome</keyword>